<comment type="similarity">
    <text evidence="1">Belongs to the multicopper oxidase family.</text>
</comment>
<sequence>MHLLLPTLLCLSSLLSTTSSLATAPGYGVSQNTSDPLGRLKCMDSSSCTRDPVRKVVDCSFTLRNQTRNINGTPRTMQLVNGQFPGPCIQAVLGDRINVHVVNSPSTSRHSSQNVSLHWHGLPLKGSEIYDGTPLTQCPLRQNSSMTYHFPAGTAGTHMWHSHYKLSLLDGVWGPLVVHDNNDPYLADYDEERIISVTDFANETAVSQFAHWKQFESAYYYHDNPPFDHKYDPYPGGWWIPGPDNGGQGQYYNWTYGIDGALIGVIPWVGGLINGKTHNTSNPEVIQVESGKTYRFRVISPSAFYPLEFSIDGHRFDVIAADGSSLARTGPYDYLNIHGGERYDILVNATGKPNERFWIRARTQELDRPWHQVLAILSYGNAKTTPLPKLSLYKGNVTGTRYVNCFHDIGPDCIPASQLVTHPSQAVAVPEPNIDVNLHLKFIHGPLINGIRQAEPHTPPIFSNGSLTLPGVWQCSSNTTYSGCSNIFGCNCTQVVSLEYNQQVRLTLDNLWPTTPTGVTGVHPFHLHGHKFAVLGQGYNGPYSGQPLNQINPSWRDDLIIPAGGWAVLQFTADNPGAWMGHCHMEHHLNDGMSLIFSEALDRLSGLKPPSDFPYCRDWDTTSYEGTLASEPTYAANSADF</sequence>
<feature type="chain" id="PRO_5042943749" description="Laccase" evidence="5">
    <location>
        <begin position="21"/>
        <end position="641"/>
    </location>
</feature>
<dbReference type="InterPro" id="IPR001117">
    <property type="entry name" value="Cu-oxidase_2nd"/>
</dbReference>
<dbReference type="InterPro" id="IPR008972">
    <property type="entry name" value="Cupredoxin"/>
</dbReference>
<feature type="signal peptide" evidence="5">
    <location>
        <begin position="1"/>
        <end position="20"/>
    </location>
</feature>
<feature type="domain" description="Plastocyanin-like" evidence="6">
    <location>
        <begin position="271"/>
        <end position="381"/>
    </location>
</feature>
<dbReference type="Pfam" id="PF07731">
    <property type="entry name" value="Cu-oxidase_2"/>
    <property type="match status" value="1"/>
</dbReference>
<keyword evidence="3" id="KW-0560">Oxidoreductase</keyword>
<dbReference type="Proteomes" id="UP001303373">
    <property type="component" value="Chromosome 1"/>
</dbReference>
<gene>
    <name evidence="9" type="ORF">R9X50_00098700</name>
</gene>
<dbReference type="InterPro" id="IPR011706">
    <property type="entry name" value="Cu-oxidase_C"/>
</dbReference>
<keyword evidence="4" id="KW-0186">Copper</keyword>
<dbReference type="InterPro" id="IPR045087">
    <property type="entry name" value="Cu-oxidase_fam"/>
</dbReference>
<keyword evidence="5" id="KW-0732">Signal</keyword>
<keyword evidence="2" id="KW-0479">Metal-binding</keyword>
<dbReference type="SUPFAM" id="SSF49503">
    <property type="entry name" value="Cupredoxins"/>
    <property type="match status" value="3"/>
</dbReference>
<accession>A0AAQ3R7H4</accession>
<evidence type="ECO:0000256" key="4">
    <source>
        <dbReference type="ARBA" id="ARBA00023008"/>
    </source>
</evidence>
<evidence type="ECO:0008006" key="11">
    <source>
        <dbReference type="Google" id="ProtNLM"/>
    </source>
</evidence>
<reference evidence="9 10" key="1">
    <citation type="submission" date="2023-11" db="EMBL/GenBank/DDBJ databases">
        <title>An acidophilic fungus is an integral part of prey digestion in a carnivorous sundew plant.</title>
        <authorList>
            <person name="Tsai I.J."/>
        </authorList>
    </citation>
    <scope>NUCLEOTIDE SEQUENCE [LARGE SCALE GENOMIC DNA]</scope>
    <source>
        <strain evidence="9">169a</strain>
    </source>
</reference>
<dbReference type="Pfam" id="PF00394">
    <property type="entry name" value="Cu-oxidase"/>
    <property type="match status" value="1"/>
</dbReference>
<evidence type="ECO:0000259" key="6">
    <source>
        <dbReference type="Pfam" id="PF00394"/>
    </source>
</evidence>
<name>A0AAQ3R7H4_9PEZI</name>
<dbReference type="InterPro" id="IPR011707">
    <property type="entry name" value="Cu-oxidase-like_N"/>
</dbReference>
<evidence type="ECO:0000313" key="10">
    <source>
        <dbReference type="Proteomes" id="UP001303373"/>
    </source>
</evidence>
<evidence type="ECO:0000256" key="2">
    <source>
        <dbReference type="ARBA" id="ARBA00022723"/>
    </source>
</evidence>
<protein>
    <recommendedName>
        <fullName evidence="11">Laccase</fullName>
    </recommendedName>
</protein>
<dbReference type="GO" id="GO:0005507">
    <property type="term" value="F:copper ion binding"/>
    <property type="evidence" value="ECO:0007669"/>
    <property type="project" value="InterPro"/>
</dbReference>
<dbReference type="GO" id="GO:0016491">
    <property type="term" value="F:oxidoreductase activity"/>
    <property type="evidence" value="ECO:0007669"/>
    <property type="project" value="UniProtKB-KW"/>
</dbReference>
<evidence type="ECO:0000259" key="8">
    <source>
        <dbReference type="Pfam" id="PF07732"/>
    </source>
</evidence>
<evidence type="ECO:0000313" key="9">
    <source>
        <dbReference type="EMBL" id="WPG98200.1"/>
    </source>
</evidence>
<dbReference type="PANTHER" id="PTHR11709">
    <property type="entry name" value="MULTI-COPPER OXIDASE"/>
    <property type="match status" value="1"/>
</dbReference>
<evidence type="ECO:0000256" key="3">
    <source>
        <dbReference type="ARBA" id="ARBA00023002"/>
    </source>
</evidence>
<dbReference type="Gene3D" id="2.60.40.420">
    <property type="entry name" value="Cupredoxins - blue copper proteins"/>
    <property type="match status" value="3"/>
</dbReference>
<keyword evidence="10" id="KW-1185">Reference proteome</keyword>
<dbReference type="InterPro" id="IPR002355">
    <property type="entry name" value="Cu_oxidase_Cu_BS"/>
</dbReference>
<organism evidence="9 10">
    <name type="scientific">Acrodontium crateriforme</name>
    <dbReference type="NCBI Taxonomy" id="150365"/>
    <lineage>
        <taxon>Eukaryota</taxon>
        <taxon>Fungi</taxon>
        <taxon>Dikarya</taxon>
        <taxon>Ascomycota</taxon>
        <taxon>Pezizomycotina</taxon>
        <taxon>Dothideomycetes</taxon>
        <taxon>Dothideomycetidae</taxon>
        <taxon>Mycosphaerellales</taxon>
        <taxon>Teratosphaeriaceae</taxon>
        <taxon>Acrodontium</taxon>
    </lineage>
</organism>
<dbReference type="Pfam" id="PF07732">
    <property type="entry name" value="Cu-oxidase_3"/>
    <property type="match status" value="1"/>
</dbReference>
<proteinExistence type="inferred from homology"/>
<dbReference type="PANTHER" id="PTHR11709:SF511">
    <property type="entry name" value="LACCASE"/>
    <property type="match status" value="1"/>
</dbReference>
<dbReference type="AlphaFoldDB" id="A0AAQ3R7H4"/>
<feature type="domain" description="Plastocyanin-like" evidence="7">
    <location>
        <begin position="486"/>
        <end position="599"/>
    </location>
</feature>
<evidence type="ECO:0000256" key="1">
    <source>
        <dbReference type="ARBA" id="ARBA00010609"/>
    </source>
</evidence>
<evidence type="ECO:0000256" key="5">
    <source>
        <dbReference type="SAM" id="SignalP"/>
    </source>
</evidence>
<evidence type="ECO:0000259" key="7">
    <source>
        <dbReference type="Pfam" id="PF07731"/>
    </source>
</evidence>
<dbReference type="EMBL" id="CP138580">
    <property type="protein sequence ID" value="WPG98200.1"/>
    <property type="molecule type" value="Genomic_DNA"/>
</dbReference>
<dbReference type="PROSITE" id="PS00080">
    <property type="entry name" value="MULTICOPPER_OXIDASE2"/>
    <property type="match status" value="1"/>
</dbReference>
<feature type="domain" description="Plastocyanin-like" evidence="8">
    <location>
        <begin position="65"/>
        <end position="182"/>
    </location>
</feature>